<reference evidence="5 6" key="1">
    <citation type="submission" date="2024-08" db="EMBL/GenBank/DDBJ databases">
        <title>The draft genome of Apodemus speciosus.</title>
        <authorList>
            <person name="Nabeshima K."/>
            <person name="Suzuki S."/>
            <person name="Onuma M."/>
        </authorList>
    </citation>
    <scope>NUCLEOTIDE SEQUENCE [LARGE SCALE GENOMIC DNA]</scope>
    <source>
        <strain evidence="5">IB14-021</strain>
    </source>
</reference>
<name>A0ABQ0FFQ0_APOSI</name>
<feature type="chain" id="PRO_5046572477" evidence="4">
    <location>
        <begin position="25"/>
        <end position="186"/>
    </location>
</feature>
<dbReference type="Pfam" id="PF00103">
    <property type="entry name" value="Hormone_1"/>
    <property type="match status" value="1"/>
</dbReference>
<protein>
    <submittedName>
        <fullName evidence="5">Decidual PRL-related protein</fullName>
    </submittedName>
</protein>
<evidence type="ECO:0000256" key="3">
    <source>
        <dbReference type="ARBA" id="ARBA00022525"/>
    </source>
</evidence>
<comment type="similarity">
    <text evidence="2">Belongs to the somatotropin/prolactin family.</text>
</comment>
<dbReference type="PANTHER" id="PTHR11417">
    <property type="entry name" value="SOMATOTROPIN,PROLACTIN"/>
    <property type="match status" value="1"/>
</dbReference>
<feature type="signal peptide" evidence="4">
    <location>
        <begin position="1"/>
        <end position="24"/>
    </location>
</feature>
<proteinExistence type="inferred from homology"/>
<keyword evidence="6" id="KW-1185">Reference proteome</keyword>
<dbReference type="InterPro" id="IPR001400">
    <property type="entry name" value="Somatotropin/Prolactin"/>
</dbReference>
<dbReference type="Gene3D" id="1.20.1250.10">
    <property type="match status" value="1"/>
</dbReference>
<evidence type="ECO:0000256" key="2">
    <source>
        <dbReference type="ARBA" id="ARBA00008474"/>
    </source>
</evidence>
<keyword evidence="3" id="KW-0964">Secreted</keyword>
<comment type="subcellular location">
    <subcellularLocation>
        <location evidence="1">Secreted</location>
    </subcellularLocation>
</comment>
<dbReference type="InterPro" id="IPR009079">
    <property type="entry name" value="4_helix_cytokine-like_core"/>
</dbReference>
<dbReference type="SUPFAM" id="SSF47266">
    <property type="entry name" value="4-helical cytokines"/>
    <property type="match status" value="1"/>
</dbReference>
<sequence length="186" mass="21383">MLPLTGALLLVVMTNLLLWEKTASVPACIEIDGECWDPIVDTFNGALDKAEVIRILAEQMNQEFLSRMYKHDQEVVRARKFCHSNVTNPPDYGPEFENIKTKEYLEMLINFVSSWVTPLYYLVEELSVMKGVPEPMFSNAQVIEAKNIQILDDLKWILTKSQSSRKDVGKIYRLGISSRIKIKEQK</sequence>
<organism evidence="5 6">
    <name type="scientific">Apodemus speciosus</name>
    <name type="common">Large Japanese field mouse</name>
    <dbReference type="NCBI Taxonomy" id="105296"/>
    <lineage>
        <taxon>Eukaryota</taxon>
        <taxon>Metazoa</taxon>
        <taxon>Chordata</taxon>
        <taxon>Craniata</taxon>
        <taxon>Vertebrata</taxon>
        <taxon>Euteleostomi</taxon>
        <taxon>Mammalia</taxon>
        <taxon>Eutheria</taxon>
        <taxon>Euarchontoglires</taxon>
        <taxon>Glires</taxon>
        <taxon>Rodentia</taxon>
        <taxon>Myomorpha</taxon>
        <taxon>Muroidea</taxon>
        <taxon>Muridae</taxon>
        <taxon>Murinae</taxon>
        <taxon>Apodemus</taxon>
    </lineage>
</organism>
<keyword evidence="4" id="KW-0732">Signal</keyword>
<dbReference type="EMBL" id="BAAFST010000013">
    <property type="protein sequence ID" value="GAB1298030.1"/>
    <property type="molecule type" value="Genomic_DNA"/>
</dbReference>
<dbReference type="Proteomes" id="UP001623349">
    <property type="component" value="Unassembled WGS sequence"/>
</dbReference>
<evidence type="ECO:0000313" key="5">
    <source>
        <dbReference type="EMBL" id="GAB1298030.1"/>
    </source>
</evidence>
<comment type="caution">
    <text evidence="5">The sequence shown here is derived from an EMBL/GenBank/DDBJ whole genome shotgun (WGS) entry which is preliminary data.</text>
</comment>
<evidence type="ECO:0000313" key="6">
    <source>
        <dbReference type="Proteomes" id="UP001623349"/>
    </source>
</evidence>
<evidence type="ECO:0000256" key="4">
    <source>
        <dbReference type="SAM" id="SignalP"/>
    </source>
</evidence>
<accession>A0ABQ0FFQ0</accession>
<dbReference type="PANTHER" id="PTHR11417:SF16">
    <property type="entry name" value="DECIDUAL PRL-RELATED PROTEIN-RELATED"/>
    <property type="match status" value="1"/>
</dbReference>
<evidence type="ECO:0000256" key="1">
    <source>
        <dbReference type="ARBA" id="ARBA00004613"/>
    </source>
</evidence>
<gene>
    <name evidence="5" type="ORF">APTSU1_001326600</name>
</gene>